<comment type="cofactor">
    <cofactor evidence="5">
        <name>FAD</name>
        <dbReference type="ChEBI" id="CHEBI:57692"/>
    </cofactor>
    <text evidence="5">Binds 1 FAD per subunit.</text>
</comment>
<evidence type="ECO:0000259" key="7">
    <source>
        <dbReference type="Pfam" id="PF02852"/>
    </source>
</evidence>
<evidence type="ECO:0000256" key="6">
    <source>
        <dbReference type="PIRSR" id="PIRSR000350-4"/>
    </source>
</evidence>
<dbReference type="Pfam" id="PF07992">
    <property type="entry name" value="Pyr_redox_2"/>
    <property type="match status" value="1"/>
</dbReference>
<dbReference type="InterPro" id="IPR036188">
    <property type="entry name" value="FAD/NAD-bd_sf"/>
</dbReference>
<feature type="binding site" evidence="5">
    <location>
        <begin position="169"/>
        <end position="176"/>
    </location>
    <ligand>
        <name>NAD(+)</name>
        <dbReference type="ChEBI" id="CHEBI:57540"/>
    </ligand>
</feature>
<keyword evidence="5" id="KW-0547">Nucleotide-binding</keyword>
<evidence type="ECO:0000256" key="2">
    <source>
        <dbReference type="ARBA" id="ARBA00022630"/>
    </source>
</evidence>
<evidence type="ECO:0000313" key="10">
    <source>
        <dbReference type="Proteomes" id="UP000030361"/>
    </source>
</evidence>
<dbReference type="InterPro" id="IPR001100">
    <property type="entry name" value="Pyr_nuc-diS_OxRdtase"/>
</dbReference>
<feature type="domain" description="Pyridine nucleotide-disulphide oxidoreductase dimerisation" evidence="7">
    <location>
        <begin position="332"/>
        <end position="435"/>
    </location>
</feature>
<feature type="binding site" evidence="5">
    <location>
        <position position="256"/>
    </location>
    <ligand>
        <name>NAD(+)</name>
        <dbReference type="ChEBI" id="CHEBI:57540"/>
    </ligand>
</feature>
<feature type="binding site" evidence="5">
    <location>
        <position position="296"/>
    </location>
    <ligand>
        <name>FAD</name>
        <dbReference type="ChEBI" id="CHEBI:57692"/>
    </ligand>
</feature>
<name>A0A1S6QGC9_9LACO</name>
<evidence type="ECO:0000256" key="3">
    <source>
        <dbReference type="ARBA" id="ARBA00022827"/>
    </source>
</evidence>
<evidence type="ECO:0000256" key="5">
    <source>
        <dbReference type="PIRSR" id="PIRSR000350-3"/>
    </source>
</evidence>
<accession>A0A1S6QGC9</accession>
<dbReference type="PANTHER" id="PTHR22912:SF217">
    <property type="entry name" value="DIHYDROLIPOYL DEHYDROGENASE"/>
    <property type="match status" value="1"/>
</dbReference>
<dbReference type="Pfam" id="PF02852">
    <property type="entry name" value="Pyr_redox_dim"/>
    <property type="match status" value="1"/>
</dbReference>
<dbReference type="Gene3D" id="3.30.390.30">
    <property type="match status" value="1"/>
</dbReference>
<evidence type="ECO:0000313" key="9">
    <source>
        <dbReference type="EMBL" id="AQW20651.1"/>
    </source>
</evidence>
<dbReference type="GO" id="GO:0006103">
    <property type="term" value="P:2-oxoglutarate metabolic process"/>
    <property type="evidence" value="ECO:0007669"/>
    <property type="project" value="TreeGrafter"/>
</dbReference>
<dbReference type="InterPro" id="IPR004099">
    <property type="entry name" value="Pyr_nucl-diS_OxRdtase_dimer"/>
</dbReference>
<keyword evidence="4 5" id="KW-0520">NAD</keyword>
<feature type="disulfide bond" description="Redox-active" evidence="6">
    <location>
        <begin position="40"/>
        <end position="45"/>
    </location>
</feature>
<evidence type="ECO:0000256" key="1">
    <source>
        <dbReference type="ARBA" id="ARBA00007532"/>
    </source>
</evidence>
<dbReference type="InterPro" id="IPR023753">
    <property type="entry name" value="FAD/NAD-binding_dom"/>
</dbReference>
<dbReference type="SUPFAM" id="SSF55424">
    <property type="entry name" value="FAD/NAD-linked reductases, dimerisation (C-terminal) domain"/>
    <property type="match status" value="1"/>
</dbReference>
<protein>
    <submittedName>
        <fullName evidence="9">Pyridine nucleotide-disulfide oxidoreductase</fullName>
    </submittedName>
</protein>
<comment type="similarity">
    <text evidence="1">Belongs to the class-I pyridine nucleotide-disulfide oxidoreductase family.</text>
</comment>
<dbReference type="PRINTS" id="PR00368">
    <property type="entry name" value="FADPNR"/>
</dbReference>
<reference evidence="9 10" key="1">
    <citation type="journal article" date="2015" name="Genome Announc.">
        <title>Genome Sequence of Lactobacillus curieae CCTCC M 2011381T, a Novel Producer of Gamma-aminobutyric Acid.</title>
        <authorList>
            <person name="Wang Y."/>
            <person name="Wang Y."/>
            <person name="Lang C."/>
            <person name="Wei D."/>
            <person name="Xu P."/>
            <person name="Xie J."/>
        </authorList>
    </citation>
    <scope>NUCLEOTIDE SEQUENCE [LARGE SCALE GENOMIC DNA]</scope>
    <source>
        <strain evidence="9 10">CCTCC M 2011381</strain>
    </source>
</reference>
<feature type="binding site" evidence="5">
    <location>
        <position position="192"/>
    </location>
    <ligand>
        <name>NAD(+)</name>
        <dbReference type="ChEBI" id="CHEBI:57540"/>
    </ligand>
</feature>
<dbReference type="eggNOG" id="COG1249">
    <property type="taxonomic scope" value="Bacteria"/>
</dbReference>
<keyword evidence="2" id="KW-0285">Flavoprotein</keyword>
<dbReference type="EMBL" id="CP018906">
    <property type="protein sequence ID" value="AQW20651.1"/>
    <property type="molecule type" value="Genomic_DNA"/>
</dbReference>
<evidence type="ECO:0000259" key="8">
    <source>
        <dbReference type="Pfam" id="PF07992"/>
    </source>
</evidence>
<feature type="binding site" evidence="5">
    <location>
        <position position="110"/>
    </location>
    <ligand>
        <name>FAD</name>
        <dbReference type="ChEBI" id="CHEBI:57692"/>
    </ligand>
</feature>
<dbReference type="PIRSF" id="PIRSF000350">
    <property type="entry name" value="Mercury_reductase_MerA"/>
    <property type="match status" value="1"/>
</dbReference>
<dbReference type="Gene3D" id="3.50.50.60">
    <property type="entry name" value="FAD/NAD(P)-binding domain"/>
    <property type="match status" value="2"/>
</dbReference>
<keyword evidence="3 5" id="KW-0274">FAD</keyword>
<gene>
    <name evidence="9" type="ORF">PL11_001345</name>
</gene>
<dbReference type="PRINTS" id="PR00411">
    <property type="entry name" value="PNDRDTASEI"/>
</dbReference>
<dbReference type="AlphaFoldDB" id="A0A1S6QGC9"/>
<dbReference type="KEGG" id="lcu:PL11_001345"/>
<feature type="domain" description="FAD/NAD(P)-binding" evidence="8">
    <location>
        <begin position="3"/>
        <end position="310"/>
    </location>
</feature>
<evidence type="ECO:0000256" key="4">
    <source>
        <dbReference type="ARBA" id="ARBA00023027"/>
    </source>
</evidence>
<dbReference type="PANTHER" id="PTHR22912">
    <property type="entry name" value="DISULFIDE OXIDOREDUCTASE"/>
    <property type="match status" value="1"/>
</dbReference>
<dbReference type="InterPro" id="IPR016156">
    <property type="entry name" value="FAD/NAD-linked_Rdtase_dimer_sf"/>
</dbReference>
<organism evidence="9 10">
    <name type="scientific">Lentilactobacillus curieae</name>
    <dbReference type="NCBI Taxonomy" id="1138822"/>
    <lineage>
        <taxon>Bacteria</taxon>
        <taxon>Bacillati</taxon>
        <taxon>Bacillota</taxon>
        <taxon>Bacilli</taxon>
        <taxon>Lactobacillales</taxon>
        <taxon>Lactobacillaceae</taxon>
        <taxon>Lentilactobacillus</taxon>
    </lineage>
</organism>
<proteinExistence type="inferred from homology"/>
<dbReference type="RefSeq" id="WP_035165776.1">
    <property type="nucleotide sequence ID" value="NZ_CP018906.1"/>
</dbReference>
<dbReference type="SUPFAM" id="SSF51905">
    <property type="entry name" value="FAD/NAD(P)-binding domain"/>
    <property type="match status" value="1"/>
</dbReference>
<dbReference type="OrthoDB" id="9800167at2"/>
<keyword evidence="10" id="KW-1185">Reference proteome</keyword>
<dbReference type="Proteomes" id="UP000030361">
    <property type="component" value="Chromosome"/>
</dbReference>
<dbReference type="InterPro" id="IPR050151">
    <property type="entry name" value="Class-I_Pyr_Nuc-Dis_Oxidored"/>
</dbReference>
<sequence>MNFDVIFIGSGHASWHAAVTLSQAGKKVAIVEEDTIAGTCTSYGCDPKILLDGPFELKNQLRQYPEIIKEDVTIDWNALMNYKKKIINPLPDQLEQLFMAVGITIIKGHGRLSDDHTVSVDNNQYTSENIVIATGEHSRKLNIPGSEFLHDSRDFLSLEAMPHKIVFIGAGIISLEFASMAVELGSEVTIVEYADKALANFNQAYVAKAISKLEKAGVKFDFSTSVDVVEKGTTGLVVKTSRGNQIEADYVLDATGRMPNVEGIGLDGLNIDFSAKGIVTDDHLRTSVPNIYASGDVLDKSVGKLTPTATFESNYIAGQILGDSNPINYAVVPAVVFTLPRIANVGVSSVSALNDDNLVVEKIEYGKQMLFQSKNEVDAEITVVIDRATKTLVGAEAYGNEAADLLNFLTLVINKQISASELNQMIFAFPSTTSGIVSLLVTKMMTI</sequence>
<dbReference type="GO" id="GO:0050660">
    <property type="term" value="F:flavin adenine dinucleotide binding"/>
    <property type="evidence" value="ECO:0007669"/>
    <property type="project" value="TreeGrafter"/>
</dbReference>
<dbReference type="GO" id="GO:0004148">
    <property type="term" value="F:dihydrolipoyl dehydrogenase (NADH) activity"/>
    <property type="evidence" value="ECO:0007669"/>
    <property type="project" value="TreeGrafter"/>
</dbReference>